<dbReference type="PROSITE" id="PS00345">
    <property type="entry name" value="ETS_DOMAIN_1"/>
    <property type="match status" value="1"/>
</dbReference>
<dbReference type="Gene3D" id="1.10.10.10">
    <property type="entry name" value="Winged helix-like DNA-binding domain superfamily/Winged helix DNA-binding domain"/>
    <property type="match status" value="1"/>
</dbReference>
<dbReference type="InterPro" id="IPR000418">
    <property type="entry name" value="Ets_dom"/>
</dbReference>
<comment type="caution">
    <text evidence="6">The sequence shown here is derived from an EMBL/GenBank/DDBJ whole genome shotgun (WGS) entry which is preliminary data.</text>
</comment>
<dbReference type="PANTHER" id="PTHR11849:SF59">
    <property type="entry name" value="ETS DOMAIN-CONTAINING PROTEIN"/>
    <property type="match status" value="1"/>
</dbReference>
<feature type="compositionally biased region" description="Low complexity" evidence="4">
    <location>
        <begin position="375"/>
        <end position="413"/>
    </location>
</feature>
<feature type="region of interest" description="Disordered" evidence="4">
    <location>
        <begin position="572"/>
        <end position="681"/>
    </location>
</feature>
<dbReference type="EMBL" id="CAWYQH010000046">
    <property type="protein sequence ID" value="CAK8677839.1"/>
    <property type="molecule type" value="Genomic_DNA"/>
</dbReference>
<feature type="compositionally biased region" description="Basic and acidic residues" evidence="4">
    <location>
        <begin position="598"/>
        <end position="607"/>
    </location>
</feature>
<reference evidence="6 7" key="1">
    <citation type="submission" date="2024-02" db="EMBL/GenBank/DDBJ databases">
        <authorList>
            <person name="Daric V."/>
            <person name="Darras S."/>
        </authorList>
    </citation>
    <scope>NUCLEOTIDE SEQUENCE [LARGE SCALE GENOMIC DNA]</scope>
</reference>
<feature type="region of interest" description="Disordered" evidence="4">
    <location>
        <begin position="365"/>
        <end position="519"/>
    </location>
</feature>
<dbReference type="Pfam" id="PF00178">
    <property type="entry name" value="Ets"/>
    <property type="match status" value="1"/>
</dbReference>
<dbReference type="Proteomes" id="UP001642483">
    <property type="component" value="Unassembled WGS sequence"/>
</dbReference>
<feature type="compositionally biased region" description="Low complexity" evidence="4">
    <location>
        <begin position="501"/>
        <end position="518"/>
    </location>
</feature>
<evidence type="ECO:0000256" key="2">
    <source>
        <dbReference type="ARBA" id="ARBA00023125"/>
    </source>
</evidence>
<keyword evidence="3" id="KW-0539">Nucleus</keyword>
<dbReference type="InterPro" id="IPR046328">
    <property type="entry name" value="ETS_fam"/>
</dbReference>
<evidence type="ECO:0000259" key="5">
    <source>
        <dbReference type="PROSITE" id="PS50061"/>
    </source>
</evidence>
<gene>
    <name evidence="6" type="ORF">CVLEPA_LOCUS7831</name>
</gene>
<evidence type="ECO:0000256" key="3">
    <source>
        <dbReference type="RuleBase" id="RU004019"/>
    </source>
</evidence>
<feature type="compositionally biased region" description="Basic and acidic residues" evidence="4">
    <location>
        <begin position="628"/>
        <end position="640"/>
    </location>
</feature>
<feature type="compositionally biased region" description="Acidic residues" evidence="4">
    <location>
        <begin position="608"/>
        <end position="617"/>
    </location>
</feature>
<keyword evidence="7" id="KW-1185">Reference proteome</keyword>
<name>A0ABP0FH92_CLALP</name>
<feature type="compositionally biased region" description="Low complexity" evidence="4">
    <location>
        <begin position="479"/>
        <end position="491"/>
    </location>
</feature>
<dbReference type="InterPro" id="IPR036388">
    <property type="entry name" value="WH-like_DNA-bd_sf"/>
</dbReference>
<evidence type="ECO:0000313" key="6">
    <source>
        <dbReference type="EMBL" id="CAK8677839.1"/>
    </source>
</evidence>
<dbReference type="PROSITE" id="PS50061">
    <property type="entry name" value="ETS_DOMAIN_3"/>
    <property type="match status" value="1"/>
</dbReference>
<evidence type="ECO:0000256" key="1">
    <source>
        <dbReference type="ARBA" id="ARBA00005562"/>
    </source>
</evidence>
<evidence type="ECO:0000313" key="7">
    <source>
        <dbReference type="Proteomes" id="UP001642483"/>
    </source>
</evidence>
<comment type="subcellular location">
    <subcellularLocation>
        <location evidence="3">Nucleus</location>
    </subcellularLocation>
</comment>
<dbReference type="PRINTS" id="PR00454">
    <property type="entry name" value="ETSDOMAIN"/>
</dbReference>
<accession>A0ABP0FH92</accession>
<dbReference type="PANTHER" id="PTHR11849">
    <property type="entry name" value="ETS"/>
    <property type="match status" value="1"/>
</dbReference>
<proteinExistence type="inferred from homology"/>
<dbReference type="SMART" id="SM00413">
    <property type="entry name" value="ETS"/>
    <property type="match status" value="1"/>
</dbReference>
<feature type="domain" description="ETS" evidence="5">
    <location>
        <begin position="45"/>
        <end position="125"/>
    </location>
</feature>
<protein>
    <recommendedName>
        <fullName evidence="5">ETS domain-containing protein</fullName>
    </recommendedName>
</protein>
<feature type="compositionally biased region" description="Basic and acidic residues" evidence="4">
    <location>
        <begin position="648"/>
        <end position="660"/>
    </location>
</feature>
<feature type="region of interest" description="Disordered" evidence="4">
    <location>
        <begin position="224"/>
        <end position="247"/>
    </location>
</feature>
<feature type="region of interest" description="Disordered" evidence="4">
    <location>
        <begin position="1"/>
        <end position="26"/>
    </location>
</feature>
<comment type="similarity">
    <text evidence="1 3">Belongs to the ETS family.</text>
</comment>
<dbReference type="SUPFAM" id="SSF46785">
    <property type="entry name" value="Winged helix' DNA-binding domain"/>
    <property type="match status" value="1"/>
</dbReference>
<feature type="compositionally biased region" description="Basic and acidic residues" evidence="4">
    <location>
        <begin position="452"/>
        <end position="471"/>
    </location>
</feature>
<feature type="compositionally biased region" description="Polar residues" evidence="4">
    <location>
        <begin position="14"/>
        <end position="26"/>
    </location>
</feature>
<feature type="compositionally biased region" description="Acidic residues" evidence="4">
    <location>
        <begin position="662"/>
        <end position="681"/>
    </location>
</feature>
<dbReference type="InterPro" id="IPR036390">
    <property type="entry name" value="WH_DNA-bd_sf"/>
</dbReference>
<evidence type="ECO:0000256" key="4">
    <source>
        <dbReference type="SAM" id="MobiDB-lite"/>
    </source>
</evidence>
<dbReference type="PROSITE" id="PS00346">
    <property type="entry name" value="ETS_DOMAIN_2"/>
    <property type="match status" value="1"/>
</dbReference>
<sequence length="681" mass="74129">MHCAIMDPCKSRSHPTSSVWRPAGSSQNVPDWAYKPESAPGSRQVQLWHFILELLQDEQYRDIIAWQGEYGEFVIKDPDEVAKLWGMRKCKPHMNYDKLSRALRYYYNKRILYKTKGKRFTYQFNFRELAAPVGLTPPLPHNQMSQNAATAAAMTAMTAHMVDMSRRQQSLLMAPSNGLISSLRGSAAKTDSKEDVFGSLQESPLQSPAAIPVQRAAAARLLRGSVSDGSEESLATASESEEISRGASAPISPLVGSVRYRCHPSIIPGHFRHRVMAPGLPSILSQVPGSPAASGFGPLTPGGFRIPLPLYPGSLPTTPTYIGYVPSPTFSPSFSPAQTASPSLLNANRRRPFFSFDVDDIKAYHTPGESNHKQSTAASNKTTTTTTSTSMNGFLTPHTPGTPHTPSLLLSPGAYRHQTDSASSSGPLKLQKPPLSRKRSNMSSSEINSKLIKSEPSKDLDNRLDRSRPDDNNSDQKVPSSSPADSPPGGSHANEEKPRSMKNGFSSDSKSSDVIKSGKLPKLRFKPHVSDEVDVSEHFGHSLSLNSPNLVQSPTTGAFGFGLGANSPGFLMPRSSFFGFHPPHVQSNQSRPKKSGHSIRDILGHTSDEDETTNDESDVTKRSAMSVDDEKSVSPDDGSRKSSSGSAPKDDEKSSRKPDADMTSDDEDINVDVEDEEQIWD</sequence>
<keyword evidence="2 3" id="KW-0238">DNA-binding</keyword>
<organism evidence="6 7">
    <name type="scientific">Clavelina lepadiformis</name>
    <name type="common">Light-bulb sea squirt</name>
    <name type="synonym">Ascidia lepadiformis</name>
    <dbReference type="NCBI Taxonomy" id="159417"/>
    <lineage>
        <taxon>Eukaryota</taxon>
        <taxon>Metazoa</taxon>
        <taxon>Chordata</taxon>
        <taxon>Tunicata</taxon>
        <taxon>Ascidiacea</taxon>
        <taxon>Aplousobranchia</taxon>
        <taxon>Clavelinidae</taxon>
        <taxon>Clavelina</taxon>
    </lineage>
</organism>